<sequence>MSSSIKKCTVFLTTKKKEILALLKARLGEAINVEPSDIQLRTIVTNKEHILDENKSIQELKLDDDNVVFYVLKTPSIFYFILFYLCSCFYLYVCIEVIFWMIKRNETKKKKK</sequence>
<evidence type="ECO:0000313" key="2">
    <source>
        <dbReference type="EMBL" id="ETO10083.1"/>
    </source>
</evidence>
<keyword evidence="1" id="KW-0472">Membrane</keyword>
<organism evidence="2 3">
    <name type="scientific">Reticulomyxa filosa</name>
    <dbReference type="NCBI Taxonomy" id="46433"/>
    <lineage>
        <taxon>Eukaryota</taxon>
        <taxon>Sar</taxon>
        <taxon>Rhizaria</taxon>
        <taxon>Retaria</taxon>
        <taxon>Foraminifera</taxon>
        <taxon>Monothalamids</taxon>
        <taxon>Reticulomyxidae</taxon>
        <taxon>Reticulomyxa</taxon>
    </lineage>
</organism>
<evidence type="ECO:0008006" key="4">
    <source>
        <dbReference type="Google" id="ProtNLM"/>
    </source>
</evidence>
<name>X6M7X4_RETFI</name>
<comment type="caution">
    <text evidence="2">The sequence shown here is derived from an EMBL/GenBank/DDBJ whole genome shotgun (WGS) entry which is preliminary data.</text>
</comment>
<protein>
    <recommendedName>
        <fullName evidence="4">Ubiquitin-like domain-containing protein</fullName>
    </recommendedName>
</protein>
<feature type="transmembrane region" description="Helical" evidence="1">
    <location>
        <begin position="77"/>
        <end position="102"/>
    </location>
</feature>
<reference evidence="2 3" key="1">
    <citation type="journal article" date="2013" name="Curr. Biol.">
        <title>The Genome of the Foraminiferan Reticulomyxa filosa.</title>
        <authorList>
            <person name="Glockner G."/>
            <person name="Hulsmann N."/>
            <person name="Schleicher M."/>
            <person name="Noegel A.A."/>
            <person name="Eichinger L."/>
            <person name="Gallinger C."/>
            <person name="Pawlowski J."/>
            <person name="Sierra R."/>
            <person name="Euteneuer U."/>
            <person name="Pillet L."/>
            <person name="Moustafa A."/>
            <person name="Platzer M."/>
            <person name="Groth M."/>
            <person name="Szafranski K."/>
            <person name="Schliwa M."/>
        </authorList>
    </citation>
    <scope>NUCLEOTIDE SEQUENCE [LARGE SCALE GENOMIC DNA]</scope>
</reference>
<evidence type="ECO:0000313" key="3">
    <source>
        <dbReference type="Proteomes" id="UP000023152"/>
    </source>
</evidence>
<accession>X6M7X4</accession>
<keyword evidence="1" id="KW-0812">Transmembrane</keyword>
<keyword evidence="3" id="KW-1185">Reference proteome</keyword>
<dbReference type="AlphaFoldDB" id="X6M7X4"/>
<proteinExistence type="predicted"/>
<keyword evidence="1" id="KW-1133">Transmembrane helix</keyword>
<gene>
    <name evidence="2" type="ORF">RFI_27293</name>
</gene>
<dbReference type="Proteomes" id="UP000023152">
    <property type="component" value="Unassembled WGS sequence"/>
</dbReference>
<dbReference type="EMBL" id="ASPP01023673">
    <property type="protein sequence ID" value="ETO10083.1"/>
    <property type="molecule type" value="Genomic_DNA"/>
</dbReference>
<evidence type="ECO:0000256" key="1">
    <source>
        <dbReference type="SAM" id="Phobius"/>
    </source>
</evidence>